<gene>
    <name evidence="1" type="ORF">Osc7112_5936</name>
</gene>
<dbReference type="AlphaFoldDB" id="K9VQC8"/>
<dbReference type="EMBL" id="CP003614">
    <property type="protein sequence ID" value="AFZ10131.1"/>
    <property type="molecule type" value="Genomic_DNA"/>
</dbReference>
<proteinExistence type="predicted"/>
<dbReference type="PATRIC" id="fig|179408.3.peg.7405"/>
<reference evidence="1 2" key="1">
    <citation type="submission" date="2012-05" db="EMBL/GenBank/DDBJ databases">
        <title>Finished chromosome of genome of Oscillatoria sp. PCC 7112.</title>
        <authorList>
            <consortium name="US DOE Joint Genome Institute"/>
            <person name="Gugger M."/>
            <person name="Coursin T."/>
            <person name="Rippka R."/>
            <person name="Tandeau De Marsac N."/>
            <person name="Huntemann M."/>
            <person name="Wei C.-L."/>
            <person name="Han J."/>
            <person name="Detter J.C."/>
            <person name="Han C."/>
            <person name="Tapia R."/>
            <person name="Davenport K."/>
            <person name="Daligault H."/>
            <person name="Erkkila T."/>
            <person name="Gu W."/>
            <person name="Munk A.C.C."/>
            <person name="Teshima H."/>
            <person name="Xu Y."/>
            <person name="Chain P."/>
            <person name="Chen A."/>
            <person name="Krypides N."/>
            <person name="Mavromatis K."/>
            <person name="Markowitz V."/>
            <person name="Szeto E."/>
            <person name="Ivanova N."/>
            <person name="Mikhailova N."/>
            <person name="Ovchinnikova G."/>
            <person name="Pagani I."/>
            <person name="Pati A."/>
            <person name="Goodwin L."/>
            <person name="Peters L."/>
            <person name="Pitluck S."/>
            <person name="Woyke T."/>
            <person name="Kerfeld C."/>
        </authorList>
    </citation>
    <scope>NUCLEOTIDE SEQUENCE [LARGE SCALE GENOMIC DNA]</scope>
    <source>
        <strain evidence="1 2">PCC 7112</strain>
    </source>
</reference>
<dbReference type="KEGG" id="oni:Osc7112_5936"/>
<evidence type="ECO:0000313" key="1">
    <source>
        <dbReference type="EMBL" id="AFZ10131.1"/>
    </source>
</evidence>
<sequence length="180" mass="20496">MIVTVRDPDILKTLEPPQVAAYLQKHGWHEQSRDGDKSSIWTRKNEAGEEYEILLALKPEFSGFALRMYEVMETLEIVENRSQIEILADLITSLPNMTLQGIVMQVYTPNTDKLTGEITLIGVIADKLRKIKTSLADKDYILAIKAYQERLPILCSGDLIKDNNAFILKNPHNLTLDELR</sequence>
<accession>K9VQC8</accession>
<keyword evidence="2" id="KW-1185">Reference proteome</keyword>
<dbReference type="STRING" id="179408.Osc7112_5936"/>
<dbReference type="HOGENOM" id="CLU_126997_0_0_3"/>
<dbReference type="RefSeq" id="WP_015179332.1">
    <property type="nucleotide sequence ID" value="NC_019729.1"/>
</dbReference>
<organism evidence="1 2">
    <name type="scientific">Phormidium nigroviride PCC 7112</name>
    <dbReference type="NCBI Taxonomy" id="179408"/>
    <lineage>
        <taxon>Bacteria</taxon>
        <taxon>Bacillati</taxon>
        <taxon>Cyanobacteriota</taxon>
        <taxon>Cyanophyceae</taxon>
        <taxon>Oscillatoriophycideae</taxon>
        <taxon>Oscillatoriales</taxon>
        <taxon>Oscillatoriaceae</taxon>
        <taxon>Phormidium</taxon>
    </lineage>
</organism>
<dbReference type="eggNOG" id="ENOG503116D">
    <property type="taxonomic scope" value="Bacteria"/>
</dbReference>
<name>K9VQC8_9CYAN</name>
<protein>
    <submittedName>
        <fullName evidence="1">Uncharacterized protein</fullName>
    </submittedName>
</protein>
<dbReference type="Proteomes" id="UP000010478">
    <property type="component" value="Chromosome"/>
</dbReference>
<dbReference type="OrthoDB" id="484469at2"/>
<evidence type="ECO:0000313" key="2">
    <source>
        <dbReference type="Proteomes" id="UP000010478"/>
    </source>
</evidence>